<proteinExistence type="predicted"/>
<evidence type="ECO:0000259" key="1">
    <source>
        <dbReference type="Pfam" id="PF02223"/>
    </source>
</evidence>
<dbReference type="InterPro" id="IPR027417">
    <property type="entry name" value="P-loop_NTPase"/>
</dbReference>
<name>A0AAE3R933_9BACT</name>
<dbReference type="Gene3D" id="3.40.50.300">
    <property type="entry name" value="P-loop containing nucleotide triphosphate hydrolases"/>
    <property type="match status" value="1"/>
</dbReference>
<evidence type="ECO:0000313" key="2">
    <source>
        <dbReference type="EMBL" id="MDJ1505911.1"/>
    </source>
</evidence>
<keyword evidence="3" id="KW-1185">Reference proteome</keyword>
<sequence length="200" mass="22830">MYNKKRTLICITGADGSGKSTLINGLKKEWSYAWEVSIWDMLENSAGQIFSGKKAVDDYLCLLDTNARLLFLAHAMQAAIDKALQSDTRIIIINAYYYKYFASETVMGADRELVQYLASRMPVPDKTILLSYRPELSAVRKKRFSRYECGCRDATPENFIGFQTRLIAEFETYTKSDWCILDSSFLPEELCALAVKYISE</sequence>
<dbReference type="SUPFAM" id="SSF52540">
    <property type="entry name" value="P-loop containing nucleoside triphosphate hydrolases"/>
    <property type="match status" value="1"/>
</dbReference>
<feature type="domain" description="Thymidylate kinase-like" evidence="1">
    <location>
        <begin position="12"/>
        <end position="189"/>
    </location>
</feature>
<gene>
    <name evidence="2" type="ORF">QNI22_34960</name>
</gene>
<dbReference type="Pfam" id="PF02223">
    <property type="entry name" value="Thymidylate_kin"/>
    <property type="match status" value="1"/>
</dbReference>
<dbReference type="InterPro" id="IPR039430">
    <property type="entry name" value="Thymidylate_kin-like_dom"/>
</dbReference>
<dbReference type="AlphaFoldDB" id="A0AAE3R933"/>
<comment type="caution">
    <text evidence="2">The sequence shown here is derived from an EMBL/GenBank/DDBJ whole genome shotgun (WGS) entry which is preliminary data.</text>
</comment>
<protein>
    <recommendedName>
        <fullName evidence="1">Thymidylate kinase-like domain-containing protein</fullName>
    </recommendedName>
</protein>
<dbReference type="RefSeq" id="WP_314518465.1">
    <property type="nucleotide sequence ID" value="NZ_JASJOU010000019.1"/>
</dbReference>
<organism evidence="2 3">
    <name type="scientific">Xanthocytophaga agilis</name>
    <dbReference type="NCBI Taxonomy" id="3048010"/>
    <lineage>
        <taxon>Bacteria</taxon>
        <taxon>Pseudomonadati</taxon>
        <taxon>Bacteroidota</taxon>
        <taxon>Cytophagia</taxon>
        <taxon>Cytophagales</taxon>
        <taxon>Rhodocytophagaceae</taxon>
        <taxon>Xanthocytophaga</taxon>
    </lineage>
</organism>
<evidence type="ECO:0000313" key="3">
    <source>
        <dbReference type="Proteomes" id="UP001232063"/>
    </source>
</evidence>
<dbReference type="Proteomes" id="UP001232063">
    <property type="component" value="Unassembled WGS sequence"/>
</dbReference>
<dbReference type="EMBL" id="JASJOU010000019">
    <property type="protein sequence ID" value="MDJ1505911.1"/>
    <property type="molecule type" value="Genomic_DNA"/>
</dbReference>
<accession>A0AAE3R933</accession>
<reference evidence="2" key="1">
    <citation type="submission" date="2023-05" db="EMBL/GenBank/DDBJ databases">
        <authorList>
            <person name="Zhang X."/>
        </authorList>
    </citation>
    <scope>NUCLEOTIDE SEQUENCE</scope>
    <source>
        <strain evidence="2">BD1B2-1</strain>
    </source>
</reference>